<feature type="compositionally biased region" description="Basic and acidic residues" evidence="1">
    <location>
        <begin position="1192"/>
        <end position="1201"/>
    </location>
</feature>
<feature type="region of interest" description="Disordered" evidence="1">
    <location>
        <begin position="1355"/>
        <end position="1382"/>
    </location>
</feature>
<evidence type="ECO:0000259" key="2">
    <source>
        <dbReference type="PROSITE" id="PS50828"/>
    </source>
</evidence>
<dbReference type="Pfam" id="PF08590">
    <property type="entry name" value="DUF1771"/>
    <property type="match status" value="1"/>
</dbReference>
<proteinExistence type="predicted"/>
<protein>
    <recommendedName>
        <fullName evidence="6">NEDD4-binding protein 2</fullName>
    </recommendedName>
</protein>
<feature type="compositionally biased region" description="Polar residues" evidence="1">
    <location>
        <begin position="212"/>
        <end position="221"/>
    </location>
</feature>
<feature type="domain" description="Smr" evidence="2">
    <location>
        <begin position="1708"/>
        <end position="1787"/>
    </location>
</feature>
<sequence>MPRKKKSAQSPARVPGLPADRGVILNSGVSVADRSMARNETNTSDNWGAGTPNLSESSDIRFSGKDEVVNSMQEMFSHLDPEVIYLVLNECDFRVDNAMDSLLELSVAAEGAAPPPATVSGFELAAALLCGKPQQGETTIVAANGPQALGRKEEVGEDLDMMGTHLTAEFDTLIDQEIETLSTQSPPFDGPFPSLPQQGEHQAPRQALPELLQSSVGQNQRPDGGRDGSGTNTPVSGLSFTGAHVLQKQPALLDFTHLAAESASMTPALDLGSHNRPSAFQAYKKASSHGETSITGAGVSEAFGKNAEGKETLAAPSLFWNMQAPEFHPRTPGPAFITPVVLNPTTWSSRPIPNWFCHSPVQRAPLKPAATIPKSWALPAAPKSQAPFRAFHLEGKVLVLLRGAPGSGKSTLARSILMQNPWGVVLSSDEFFSRDGPYRYNPSLLGDAHDWNHNRAKEAFEKEVSPIIIDNTNSQSWEMRPYVAMAKQHKYRVMFREPDTWWKFKPRELERRTKHGVSKEKIKRMLERYEHHVSVDGVMRSFLKRPELSNSDGMTHPLPETSLSQPLPSEVKPDLVEEPHLSLGSAQGHAHTHAHPPLFSSLPDVSSVGRGLAREGSLGTGSSRSSSLHGSNASLTAHAQTAVADLLDTNALDRELDTFPVTEARASVGESVSQFSWQDRDRVEEEPVAFSESISQRVRRNRARPRQFDGSNEDWAARSDGSSALSRNASQGEGEDEISDVRVVGSGRSCGRGRIRPELLDFVGDWPSEGLGQREQRLKMGRGNETQEDGKGSVQDESQRTKMADGVEQNKNEFQKLLDLLQISASSSQKQASLSACSSVDLALRFSSEDLSQDPESGYQGTRSPSLSSGEGLDQKAGRDTMPELLDCVTDWILSDITPVRDTPQSPATMASPPPTPAQTNVFSPDRGAEQQSKELEEQGSSSRGRRDPGSACQKPEMPGAAGRAEAVSGGSQERRLRQSRRSGKQCKLALTFTNNSPTSPRPQPESPQALPRATPVALETPVPTPPCASRAVQTDPRDFALLWRLDCRQQTDAGADHPEVRVLSVNCSHIQPEPSSVPEPPDHQEVPYRVGHDKGTQVEEQELGSGSSDKIRDLQILRRHFKLVSFDMLEDLYDKCHLDMQWTTNLLLDSGEELFRDDDDDDDDNDWSQVEEAGEEHRTQGSGTDSEADSPNDHAEKDTPEGFGAEQLAAVRDFKNQGVEAAAGFGETGIRLNHEEAPALGEPAVPDRCSSGSEEWAPVAKEDFMNTLFEPEERSSSQPLDSGEAEPVGEQEGGSEGQIDDPRQGLDTDRPASTTPAWEEGAVGVVLEEERSEEAGDLLSTDVVTQNLLSQLAEMSKRDKEEEQREKESVRERAGLAKQDNTPVNIQSLELKLPTELAFQLSELFGPVGIDPGALTSEDCSVRIDLNLARLLHQKWKETIQEHRRRQEALSYHLLQESSAHWGESQMVKGGPRDGACAPHFLIDTDGFTSLGQSESAESFPFMDHWNAPQSHVSLRDIMLEEQALQEHMKKFRESRAEGRRDGATLVKEQQLYSLFPDIDRHFLNDMFKDYNYSLEQTTQFLRSLLDEGPVRTVVAQDVAPPKDTQRATSNERRRKGKEVAAPVAEFQDTEDPEYEDFRTEATLYRQKQQECFSKAAEAYRQGMKDVAGYYAQQGHLHGQKMKEANDRAAVQIFERVNGTLLPQDSLDLHGLHVDEALYHLERVLEGKAAEWQEGRCKPQLSVITGRGNHSQGGVARIRPAVIDYLTNHDYTFTEPKCGVVLVNLH</sequence>
<evidence type="ECO:0000259" key="3">
    <source>
        <dbReference type="PROSITE" id="PS51140"/>
    </source>
</evidence>
<dbReference type="PANTHER" id="PTHR46535">
    <property type="entry name" value="NEDD4-BINDING PROTEIN 2"/>
    <property type="match status" value="1"/>
</dbReference>
<dbReference type="GO" id="GO:0004519">
    <property type="term" value="F:endonuclease activity"/>
    <property type="evidence" value="ECO:0007669"/>
    <property type="project" value="TreeGrafter"/>
</dbReference>
<dbReference type="SMART" id="SM01162">
    <property type="entry name" value="DUF1771"/>
    <property type="match status" value="1"/>
</dbReference>
<feature type="region of interest" description="Disordered" evidence="1">
    <location>
        <begin position="1238"/>
        <end position="1324"/>
    </location>
</feature>
<dbReference type="SMART" id="SM00546">
    <property type="entry name" value="CUE"/>
    <property type="match status" value="2"/>
</dbReference>
<name>A0AAD7WVE3_9TELE</name>
<feature type="compositionally biased region" description="Acidic residues" evidence="1">
    <location>
        <begin position="1156"/>
        <end position="1167"/>
    </location>
</feature>
<feature type="compositionally biased region" description="Basic and acidic residues" evidence="1">
    <location>
        <begin position="1301"/>
        <end position="1311"/>
    </location>
</feature>
<comment type="caution">
    <text evidence="4">The sequence shown here is derived from an EMBL/GenBank/DDBJ whole genome shotgun (WGS) entry which is preliminary data.</text>
</comment>
<dbReference type="InterPro" id="IPR036063">
    <property type="entry name" value="Smr_dom_sf"/>
</dbReference>
<feature type="compositionally biased region" description="Basic and acidic residues" evidence="1">
    <location>
        <begin position="571"/>
        <end position="580"/>
    </location>
</feature>
<dbReference type="Pfam" id="PF01713">
    <property type="entry name" value="Smr"/>
    <property type="match status" value="1"/>
</dbReference>
<organism evidence="4 5">
    <name type="scientific">Aldrovandia affinis</name>
    <dbReference type="NCBI Taxonomy" id="143900"/>
    <lineage>
        <taxon>Eukaryota</taxon>
        <taxon>Metazoa</taxon>
        <taxon>Chordata</taxon>
        <taxon>Craniata</taxon>
        <taxon>Vertebrata</taxon>
        <taxon>Euteleostomi</taxon>
        <taxon>Actinopterygii</taxon>
        <taxon>Neopterygii</taxon>
        <taxon>Teleostei</taxon>
        <taxon>Notacanthiformes</taxon>
        <taxon>Halosauridae</taxon>
        <taxon>Aldrovandia</taxon>
    </lineage>
</organism>
<dbReference type="SUPFAM" id="SSF52540">
    <property type="entry name" value="P-loop containing nucleoside triphosphate hydrolases"/>
    <property type="match status" value="1"/>
</dbReference>
<feature type="compositionally biased region" description="Basic and acidic residues" evidence="1">
    <location>
        <begin position="1356"/>
        <end position="1376"/>
    </location>
</feature>
<feature type="domain" description="CUE" evidence="3">
    <location>
        <begin position="64"/>
        <end position="107"/>
    </location>
</feature>
<dbReference type="InterPro" id="IPR002625">
    <property type="entry name" value="Smr_dom"/>
</dbReference>
<dbReference type="SUPFAM" id="SSF46934">
    <property type="entry name" value="UBA-like"/>
    <property type="match status" value="1"/>
</dbReference>
<reference evidence="4" key="1">
    <citation type="journal article" date="2023" name="Science">
        <title>Genome structures resolve the early diversification of teleost fishes.</title>
        <authorList>
            <person name="Parey E."/>
            <person name="Louis A."/>
            <person name="Montfort J."/>
            <person name="Bouchez O."/>
            <person name="Roques C."/>
            <person name="Iampietro C."/>
            <person name="Lluch J."/>
            <person name="Castinel A."/>
            <person name="Donnadieu C."/>
            <person name="Desvignes T."/>
            <person name="Floi Bucao C."/>
            <person name="Jouanno E."/>
            <person name="Wen M."/>
            <person name="Mejri S."/>
            <person name="Dirks R."/>
            <person name="Jansen H."/>
            <person name="Henkel C."/>
            <person name="Chen W.J."/>
            <person name="Zahm M."/>
            <person name="Cabau C."/>
            <person name="Klopp C."/>
            <person name="Thompson A.W."/>
            <person name="Robinson-Rechavi M."/>
            <person name="Braasch I."/>
            <person name="Lecointre G."/>
            <person name="Bobe J."/>
            <person name="Postlethwait J.H."/>
            <person name="Berthelot C."/>
            <person name="Roest Crollius H."/>
            <person name="Guiguen Y."/>
        </authorList>
    </citation>
    <scope>NUCLEOTIDE SEQUENCE</scope>
    <source>
        <strain evidence="4">NC1722</strain>
    </source>
</reference>
<feature type="region of interest" description="Disordered" evidence="1">
    <location>
        <begin position="1597"/>
        <end position="1623"/>
    </location>
</feature>
<feature type="compositionally biased region" description="Polar residues" evidence="1">
    <location>
        <begin position="38"/>
        <end position="57"/>
    </location>
</feature>
<keyword evidence="5" id="KW-1185">Reference proteome</keyword>
<dbReference type="InterPro" id="IPR013899">
    <property type="entry name" value="DUF1771"/>
</dbReference>
<evidence type="ECO:0000256" key="1">
    <source>
        <dbReference type="SAM" id="MobiDB-lite"/>
    </source>
</evidence>
<accession>A0AAD7WVE3</accession>
<dbReference type="InterPro" id="IPR056720">
    <property type="entry name" value="DUF7818"/>
</dbReference>
<feature type="region of interest" description="Disordered" evidence="1">
    <location>
        <begin position="849"/>
        <end position="879"/>
    </location>
</feature>
<feature type="region of interest" description="Disordered" evidence="1">
    <location>
        <begin position="34"/>
        <end position="59"/>
    </location>
</feature>
<dbReference type="CDD" id="cd14365">
    <property type="entry name" value="CUE_N4BP2"/>
    <property type="match status" value="1"/>
</dbReference>
<dbReference type="InterPro" id="IPR003892">
    <property type="entry name" value="CUE"/>
</dbReference>
<dbReference type="SUPFAM" id="SSF160443">
    <property type="entry name" value="SMR domain-like"/>
    <property type="match status" value="1"/>
</dbReference>
<feature type="region of interest" description="Disordered" evidence="1">
    <location>
        <begin position="670"/>
        <end position="742"/>
    </location>
</feature>
<evidence type="ECO:0008006" key="6">
    <source>
        <dbReference type="Google" id="ProtNLM"/>
    </source>
</evidence>
<dbReference type="GO" id="GO:0043130">
    <property type="term" value="F:ubiquitin binding"/>
    <property type="evidence" value="ECO:0007669"/>
    <property type="project" value="InterPro"/>
</dbReference>
<dbReference type="InterPro" id="IPR009060">
    <property type="entry name" value="UBA-like_sf"/>
</dbReference>
<dbReference type="SMART" id="SM00463">
    <property type="entry name" value="SMR"/>
    <property type="match status" value="1"/>
</dbReference>
<dbReference type="Gene3D" id="3.40.50.300">
    <property type="entry name" value="P-loop containing nucleotide triphosphate hydrolases"/>
    <property type="match status" value="1"/>
</dbReference>
<evidence type="ECO:0000313" key="4">
    <source>
        <dbReference type="EMBL" id="KAJ8410966.1"/>
    </source>
</evidence>
<feature type="compositionally biased region" description="Low complexity" evidence="1">
    <location>
        <begin position="616"/>
        <end position="633"/>
    </location>
</feature>
<dbReference type="InterPro" id="IPR041801">
    <property type="entry name" value="N4BP2_CUE"/>
</dbReference>
<dbReference type="PROSITE" id="PS51140">
    <property type="entry name" value="CUE"/>
    <property type="match status" value="1"/>
</dbReference>
<dbReference type="InterPro" id="IPR052772">
    <property type="entry name" value="Endo/PolyKinase_Domain-Protein"/>
</dbReference>
<feature type="region of interest" description="Disordered" evidence="1">
    <location>
        <begin position="899"/>
        <end position="1032"/>
    </location>
</feature>
<evidence type="ECO:0000313" key="5">
    <source>
        <dbReference type="Proteomes" id="UP001221898"/>
    </source>
</evidence>
<dbReference type="GO" id="GO:0005634">
    <property type="term" value="C:nucleus"/>
    <property type="evidence" value="ECO:0007669"/>
    <property type="project" value="TreeGrafter"/>
</dbReference>
<dbReference type="Pfam" id="PF13671">
    <property type="entry name" value="AAA_33"/>
    <property type="match status" value="1"/>
</dbReference>
<dbReference type="PANTHER" id="PTHR46535:SF1">
    <property type="entry name" value="NEDD4-BINDING PROTEIN 2"/>
    <property type="match status" value="1"/>
</dbReference>
<dbReference type="Gene3D" id="1.10.8.10">
    <property type="entry name" value="DNA helicase RuvA subunit, C-terminal domain"/>
    <property type="match status" value="1"/>
</dbReference>
<feature type="compositionally biased region" description="Polar residues" evidence="1">
    <location>
        <begin position="720"/>
        <end position="731"/>
    </location>
</feature>
<feature type="region of interest" description="Disordered" evidence="1">
    <location>
        <begin position="182"/>
        <end position="237"/>
    </location>
</feature>
<feature type="region of interest" description="Disordered" evidence="1">
    <location>
        <begin position="764"/>
        <end position="802"/>
    </location>
</feature>
<feature type="region of interest" description="Disordered" evidence="1">
    <location>
        <begin position="547"/>
        <end position="633"/>
    </location>
</feature>
<feature type="compositionally biased region" description="Polar residues" evidence="1">
    <location>
        <begin position="859"/>
        <end position="869"/>
    </location>
</feature>
<feature type="region of interest" description="Disordered" evidence="1">
    <location>
        <begin position="1156"/>
        <end position="1208"/>
    </location>
</feature>
<dbReference type="CDD" id="cd14279">
    <property type="entry name" value="CUE"/>
    <property type="match status" value="1"/>
</dbReference>
<gene>
    <name evidence="4" type="ORF">AAFF_G00180010</name>
</gene>
<dbReference type="Proteomes" id="UP001221898">
    <property type="component" value="Unassembled WGS sequence"/>
</dbReference>
<dbReference type="EMBL" id="JAINUG010000024">
    <property type="protein sequence ID" value="KAJ8410966.1"/>
    <property type="molecule type" value="Genomic_DNA"/>
</dbReference>
<dbReference type="Pfam" id="PF25126">
    <property type="entry name" value="DUF7818"/>
    <property type="match status" value="1"/>
</dbReference>
<dbReference type="Pfam" id="PF02845">
    <property type="entry name" value="CUE"/>
    <property type="match status" value="1"/>
</dbReference>
<feature type="compositionally biased region" description="Basic and acidic residues" evidence="1">
    <location>
        <begin position="927"/>
        <end position="937"/>
    </location>
</feature>
<feature type="region of interest" description="Disordered" evidence="1">
    <location>
        <begin position="1"/>
        <end position="21"/>
    </location>
</feature>
<dbReference type="Pfam" id="PF25124">
    <property type="entry name" value="DUF7816"/>
    <property type="match status" value="1"/>
</dbReference>
<dbReference type="InterPro" id="IPR056718">
    <property type="entry name" value="DUF7816"/>
</dbReference>
<dbReference type="Gene3D" id="3.30.1370.110">
    <property type="match status" value="1"/>
</dbReference>
<dbReference type="InterPro" id="IPR027417">
    <property type="entry name" value="P-loop_NTPase"/>
</dbReference>
<dbReference type="PROSITE" id="PS50828">
    <property type="entry name" value="SMR"/>
    <property type="match status" value="1"/>
</dbReference>